<dbReference type="KEGG" id="emo:DM558_06140"/>
<sequence>MKRDWDLIREILIAVEDLPDTTSRLNANAITEYDAETVSYHMSILNEAGLIVAQCSKTKPILCFANSLTWEGHEFLDKIRQQSAWNKIKTIVRDKGLDLSYEALKIALGAVITNTF</sequence>
<gene>
    <name evidence="1" type="ORF">DM558_06140</name>
</gene>
<accession>A0A3Q9JIH2</accession>
<dbReference type="InterPro" id="IPR019650">
    <property type="entry name" value="DUF2513"/>
</dbReference>
<reference evidence="2" key="1">
    <citation type="submission" date="2018-06" db="EMBL/GenBank/DDBJ databases">
        <title>Complete genome of Pseudomonas insecticola strain QZS01.</title>
        <authorList>
            <person name="Wang J."/>
            <person name="Su Q."/>
        </authorList>
    </citation>
    <scope>NUCLEOTIDE SEQUENCE [LARGE SCALE GENOMIC DNA]</scope>
    <source>
        <strain evidence="2">QZS01</strain>
    </source>
</reference>
<dbReference type="AlphaFoldDB" id="A0A3Q9JIH2"/>
<evidence type="ECO:0000313" key="1">
    <source>
        <dbReference type="EMBL" id="AZS50380.1"/>
    </source>
</evidence>
<organism evidence="1 2">
    <name type="scientific">Entomomonas moraniae</name>
    <dbReference type="NCBI Taxonomy" id="2213226"/>
    <lineage>
        <taxon>Bacteria</taxon>
        <taxon>Pseudomonadati</taxon>
        <taxon>Pseudomonadota</taxon>
        <taxon>Gammaproteobacteria</taxon>
        <taxon>Pseudomonadales</taxon>
        <taxon>Pseudomonadaceae</taxon>
        <taxon>Entomomonas</taxon>
    </lineage>
</organism>
<protein>
    <submittedName>
        <fullName evidence="1">DUF2513 domain-containing protein</fullName>
    </submittedName>
</protein>
<name>A0A3Q9JIH2_9GAMM</name>
<dbReference type="Gene3D" id="1.10.10.10">
    <property type="entry name" value="Winged helix-like DNA-binding domain superfamily/Winged helix DNA-binding domain"/>
    <property type="match status" value="1"/>
</dbReference>
<keyword evidence="2" id="KW-1185">Reference proteome</keyword>
<dbReference type="RefSeq" id="WP_127162692.1">
    <property type="nucleotide sequence ID" value="NZ_CP029822.1"/>
</dbReference>
<evidence type="ECO:0000313" key="2">
    <source>
        <dbReference type="Proteomes" id="UP000273143"/>
    </source>
</evidence>
<proteinExistence type="predicted"/>
<dbReference type="EMBL" id="CP029822">
    <property type="protein sequence ID" value="AZS50380.1"/>
    <property type="molecule type" value="Genomic_DNA"/>
</dbReference>
<dbReference type="Proteomes" id="UP000273143">
    <property type="component" value="Chromosome"/>
</dbReference>
<dbReference type="Pfam" id="PF10711">
    <property type="entry name" value="DUF2513"/>
    <property type="match status" value="1"/>
</dbReference>
<dbReference type="InterPro" id="IPR036388">
    <property type="entry name" value="WH-like_DNA-bd_sf"/>
</dbReference>